<accession>A0A3N0AXC2</accession>
<dbReference type="PANTHER" id="PTHR43415">
    <property type="entry name" value="SPERMIDINE N(1)-ACETYLTRANSFERASE"/>
    <property type="match status" value="1"/>
</dbReference>
<dbReference type="PANTHER" id="PTHR43415:SF3">
    <property type="entry name" value="GNAT-FAMILY ACETYLTRANSFERASE"/>
    <property type="match status" value="1"/>
</dbReference>
<dbReference type="InterPro" id="IPR016181">
    <property type="entry name" value="Acyl_CoA_acyltransferase"/>
</dbReference>
<dbReference type="SUPFAM" id="SSF55729">
    <property type="entry name" value="Acyl-CoA N-acyltransferases (Nat)"/>
    <property type="match status" value="1"/>
</dbReference>
<dbReference type="AlphaFoldDB" id="A0A3N0AXC2"/>
<dbReference type="Proteomes" id="UP000269591">
    <property type="component" value="Unassembled WGS sequence"/>
</dbReference>
<reference evidence="4" key="1">
    <citation type="submission" date="2018-05" db="EMBL/GenBank/DDBJ databases">
        <title>Genome Sequencing of selected type strains of the family Eggerthellaceae.</title>
        <authorList>
            <person name="Danylec N."/>
            <person name="Stoll D.A."/>
            <person name="Doetsch A."/>
            <person name="Huch M."/>
        </authorList>
    </citation>
    <scope>NUCLEOTIDE SEQUENCE [LARGE SCALE GENOMIC DNA]</scope>
    <source>
        <strain evidence="4">DSM 24851</strain>
    </source>
</reference>
<evidence type="ECO:0000313" key="4">
    <source>
        <dbReference type="Proteomes" id="UP000269591"/>
    </source>
</evidence>
<dbReference type="GO" id="GO:0016747">
    <property type="term" value="F:acyltransferase activity, transferring groups other than amino-acyl groups"/>
    <property type="evidence" value="ECO:0007669"/>
    <property type="project" value="InterPro"/>
</dbReference>
<gene>
    <name evidence="3" type="ORF">DMP06_06925</name>
</gene>
<dbReference type="EMBL" id="QIBX01000011">
    <property type="protein sequence ID" value="RNL39513.1"/>
    <property type="molecule type" value="Genomic_DNA"/>
</dbReference>
<dbReference type="Gene3D" id="3.40.630.30">
    <property type="match status" value="1"/>
</dbReference>
<evidence type="ECO:0000313" key="3">
    <source>
        <dbReference type="EMBL" id="RNL39513.1"/>
    </source>
</evidence>
<keyword evidence="4" id="KW-1185">Reference proteome</keyword>
<evidence type="ECO:0000256" key="1">
    <source>
        <dbReference type="SAM" id="MobiDB-lite"/>
    </source>
</evidence>
<dbReference type="Pfam" id="PF13302">
    <property type="entry name" value="Acetyltransf_3"/>
    <property type="match status" value="1"/>
</dbReference>
<dbReference type="InterPro" id="IPR000182">
    <property type="entry name" value="GNAT_dom"/>
</dbReference>
<evidence type="ECO:0000259" key="2">
    <source>
        <dbReference type="Pfam" id="PF13302"/>
    </source>
</evidence>
<protein>
    <recommendedName>
        <fullName evidence="2">N-acetyltransferase domain-containing protein</fullName>
    </recommendedName>
</protein>
<proteinExistence type="predicted"/>
<feature type="region of interest" description="Disordered" evidence="1">
    <location>
        <begin position="1"/>
        <end position="55"/>
    </location>
</feature>
<name>A0A3N0AXC2_9ACTN</name>
<comment type="caution">
    <text evidence="3">The sequence shown here is derived from an EMBL/GenBank/DDBJ whole genome shotgun (WGS) entry which is preliminary data.</text>
</comment>
<feature type="domain" description="N-acetyltransferase" evidence="2">
    <location>
        <begin position="78"/>
        <end position="197"/>
    </location>
</feature>
<organism evidence="3 4">
    <name type="scientific">Slackia equolifaciens</name>
    <dbReference type="NCBI Taxonomy" id="498718"/>
    <lineage>
        <taxon>Bacteria</taxon>
        <taxon>Bacillati</taxon>
        <taxon>Actinomycetota</taxon>
        <taxon>Coriobacteriia</taxon>
        <taxon>Eggerthellales</taxon>
        <taxon>Eggerthellaceae</taxon>
        <taxon>Slackia</taxon>
    </lineage>
</organism>
<sequence length="241" mass="27324">MTCSNSIEGKRSTRMNASPDNGTKGIGARMPMPDGGIEAKDTGQRAAKSGSTRARSHTPLVFEKLCIQRHAPWLYREMMDPSNRYLILPNVHINTEVDFEAWLLSQCRGNYLEFYVVHASDTGKPVGFVYAYDYRPDDGHCRICVHIAHGYRSTGAGALAAAHFIGLLFRSYPLRKVYSAVYGFNTASLQGNMKAGFVEEARLPEYRYYEGKYWDLVLCSMSREAYQGRLARYDERFFPRA</sequence>